<dbReference type="EMBL" id="BGZK01000238">
    <property type="protein sequence ID" value="GBP30876.1"/>
    <property type="molecule type" value="Genomic_DNA"/>
</dbReference>
<dbReference type="Proteomes" id="UP000299102">
    <property type="component" value="Unassembled WGS sequence"/>
</dbReference>
<keyword evidence="2" id="KW-1185">Reference proteome</keyword>
<dbReference type="OrthoDB" id="1728974at2759"/>
<dbReference type="AlphaFoldDB" id="A0A4C1UXY6"/>
<organism evidence="1 2">
    <name type="scientific">Eumeta variegata</name>
    <name type="common">Bagworm moth</name>
    <name type="synonym">Eumeta japonica</name>
    <dbReference type="NCBI Taxonomy" id="151549"/>
    <lineage>
        <taxon>Eukaryota</taxon>
        <taxon>Metazoa</taxon>
        <taxon>Ecdysozoa</taxon>
        <taxon>Arthropoda</taxon>
        <taxon>Hexapoda</taxon>
        <taxon>Insecta</taxon>
        <taxon>Pterygota</taxon>
        <taxon>Neoptera</taxon>
        <taxon>Endopterygota</taxon>
        <taxon>Lepidoptera</taxon>
        <taxon>Glossata</taxon>
        <taxon>Ditrysia</taxon>
        <taxon>Tineoidea</taxon>
        <taxon>Psychidae</taxon>
        <taxon>Oiketicinae</taxon>
        <taxon>Eumeta</taxon>
    </lineage>
</organism>
<accession>A0A4C1UXY6</accession>
<dbReference type="STRING" id="151549.A0A4C1UXY6"/>
<sequence length="130" mass="15087">MDKICMYCSALKFKNETPRMCCASGKVKQPELHPPPELLSTLPSGVTREPKRFLENIRKYNSCFQMTSFGVMNIVRENYMPTFRVQGQIYHRAGSLLPLPDADHKFLQIYFMAKTDEQIQQRCNYNAGTR</sequence>
<name>A0A4C1UXY6_EUMVA</name>
<evidence type="ECO:0000313" key="2">
    <source>
        <dbReference type="Proteomes" id="UP000299102"/>
    </source>
</evidence>
<protein>
    <recommendedName>
        <fullName evidence="3">Helitron helicase-like domain-containing protein</fullName>
    </recommendedName>
</protein>
<evidence type="ECO:0000313" key="1">
    <source>
        <dbReference type="EMBL" id="GBP30876.1"/>
    </source>
</evidence>
<comment type="caution">
    <text evidence="1">The sequence shown here is derived from an EMBL/GenBank/DDBJ whole genome shotgun (WGS) entry which is preliminary data.</text>
</comment>
<gene>
    <name evidence="1" type="ORF">EVAR_91617_1</name>
</gene>
<dbReference type="PANTHER" id="PTHR45786:SF74">
    <property type="entry name" value="ATP-DEPENDENT DNA HELICASE"/>
    <property type="match status" value="1"/>
</dbReference>
<evidence type="ECO:0008006" key="3">
    <source>
        <dbReference type="Google" id="ProtNLM"/>
    </source>
</evidence>
<proteinExistence type="predicted"/>
<reference evidence="1 2" key="1">
    <citation type="journal article" date="2019" name="Commun. Biol.">
        <title>The bagworm genome reveals a unique fibroin gene that provides high tensile strength.</title>
        <authorList>
            <person name="Kono N."/>
            <person name="Nakamura H."/>
            <person name="Ohtoshi R."/>
            <person name="Tomita M."/>
            <person name="Numata K."/>
            <person name="Arakawa K."/>
        </authorList>
    </citation>
    <scope>NUCLEOTIDE SEQUENCE [LARGE SCALE GENOMIC DNA]</scope>
</reference>
<dbReference type="PANTHER" id="PTHR45786">
    <property type="entry name" value="DNA BINDING PROTEIN-LIKE"/>
    <property type="match status" value="1"/>
</dbReference>